<dbReference type="PANTHER" id="PTHR10091">
    <property type="entry name" value="ALDOSE-1-EPIMERASE"/>
    <property type="match status" value="1"/>
</dbReference>
<evidence type="ECO:0000256" key="12">
    <source>
        <dbReference type="PIRSR" id="PIRSR005096-3"/>
    </source>
</evidence>
<comment type="subunit">
    <text evidence="4">Monomer.</text>
</comment>
<dbReference type="InterPro" id="IPR015443">
    <property type="entry name" value="Aldose_1-epimerase"/>
</dbReference>
<dbReference type="GO" id="GO:0006006">
    <property type="term" value="P:glucose metabolic process"/>
    <property type="evidence" value="ECO:0007669"/>
    <property type="project" value="TreeGrafter"/>
</dbReference>
<dbReference type="InterPro" id="IPR047215">
    <property type="entry name" value="Galactose_mutarotase-like"/>
</dbReference>
<dbReference type="GO" id="GO:0033499">
    <property type="term" value="P:galactose catabolic process via UDP-galactose, Leloir pathway"/>
    <property type="evidence" value="ECO:0007669"/>
    <property type="project" value="TreeGrafter"/>
</dbReference>
<dbReference type="EC" id="5.1.3.3" evidence="9"/>
<evidence type="ECO:0000256" key="10">
    <source>
        <dbReference type="PIRSR" id="PIRSR005096-1"/>
    </source>
</evidence>
<keyword evidence="5" id="KW-0963">Cytoplasm</keyword>
<dbReference type="UniPathway" id="UPA00242"/>
<evidence type="ECO:0000256" key="9">
    <source>
        <dbReference type="PIRNR" id="PIRNR005096"/>
    </source>
</evidence>
<dbReference type="InterPro" id="IPR008183">
    <property type="entry name" value="Aldose_1/G6P_1-epimerase"/>
</dbReference>
<feature type="chain" id="PRO_5011645420" description="Aldose 1-epimerase" evidence="13">
    <location>
        <begin position="23"/>
        <end position="383"/>
    </location>
</feature>
<evidence type="ECO:0000256" key="11">
    <source>
        <dbReference type="PIRSR" id="PIRSR005096-2"/>
    </source>
</evidence>
<keyword evidence="7 9" id="KW-0413">Isomerase</keyword>
<dbReference type="PIRSF" id="PIRSF005096">
    <property type="entry name" value="GALM"/>
    <property type="match status" value="1"/>
</dbReference>
<reference evidence="14 15" key="1">
    <citation type="submission" date="2016-10" db="EMBL/GenBank/DDBJ databases">
        <authorList>
            <person name="de Groot N.N."/>
        </authorList>
    </citation>
    <scope>NUCLEOTIDE SEQUENCE [LARGE SCALE GENOMIC DNA]</scope>
    <source>
        <strain evidence="14 15">DSM 26515</strain>
    </source>
</reference>
<evidence type="ECO:0000256" key="13">
    <source>
        <dbReference type="SAM" id="SignalP"/>
    </source>
</evidence>
<dbReference type="Gene3D" id="2.70.98.10">
    <property type="match status" value="1"/>
</dbReference>
<feature type="active site" description="Proton acceptor" evidence="10">
    <location>
        <position position="342"/>
    </location>
</feature>
<dbReference type="GO" id="GO:0004034">
    <property type="term" value="F:aldose 1-epimerase activity"/>
    <property type="evidence" value="ECO:0007669"/>
    <property type="project" value="UniProtKB-EC"/>
</dbReference>
<dbReference type="Proteomes" id="UP000199420">
    <property type="component" value="Unassembled WGS sequence"/>
</dbReference>
<dbReference type="SUPFAM" id="SSF74650">
    <property type="entry name" value="Galactose mutarotase-like"/>
    <property type="match status" value="1"/>
</dbReference>
<dbReference type="InterPro" id="IPR014718">
    <property type="entry name" value="GH-type_carb-bd"/>
</dbReference>
<feature type="binding site" evidence="12">
    <location>
        <begin position="103"/>
        <end position="104"/>
    </location>
    <ligand>
        <name>beta-D-galactose</name>
        <dbReference type="ChEBI" id="CHEBI:27667"/>
    </ligand>
</feature>
<evidence type="ECO:0000256" key="4">
    <source>
        <dbReference type="ARBA" id="ARBA00011245"/>
    </source>
</evidence>
<comment type="similarity">
    <text evidence="3 9">Belongs to the aldose epimerase family.</text>
</comment>
<evidence type="ECO:0000313" key="14">
    <source>
        <dbReference type="EMBL" id="SEI61617.1"/>
    </source>
</evidence>
<keyword evidence="6" id="KW-0597">Phosphoprotein</keyword>
<evidence type="ECO:0000256" key="3">
    <source>
        <dbReference type="ARBA" id="ARBA00006206"/>
    </source>
</evidence>
<dbReference type="NCBIfam" id="NF008277">
    <property type="entry name" value="PRK11055.1"/>
    <property type="match status" value="1"/>
</dbReference>
<dbReference type="EMBL" id="FNYC01000002">
    <property type="protein sequence ID" value="SEI61617.1"/>
    <property type="molecule type" value="Genomic_DNA"/>
</dbReference>
<accession>A0A1H6SA17</accession>
<evidence type="ECO:0000256" key="7">
    <source>
        <dbReference type="ARBA" id="ARBA00023235"/>
    </source>
</evidence>
<comment type="subcellular location">
    <subcellularLocation>
        <location evidence="1">Cytoplasm</location>
    </subcellularLocation>
</comment>
<dbReference type="CDD" id="cd09019">
    <property type="entry name" value="galactose_mutarotase_like"/>
    <property type="match status" value="1"/>
</dbReference>
<feature type="active site" description="Proton donor" evidence="10">
    <location>
        <position position="204"/>
    </location>
</feature>
<evidence type="ECO:0000256" key="6">
    <source>
        <dbReference type="ARBA" id="ARBA00022553"/>
    </source>
</evidence>
<dbReference type="GO" id="GO:0005737">
    <property type="term" value="C:cytoplasm"/>
    <property type="evidence" value="ECO:0007669"/>
    <property type="project" value="UniProtKB-SubCell"/>
</dbReference>
<dbReference type="RefSeq" id="WP_245747179.1">
    <property type="nucleotide sequence ID" value="NZ_FNYC01000002.1"/>
</dbReference>
<comment type="catalytic activity">
    <reaction evidence="9">
        <text>alpha-D-glucose = beta-D-glucose</text>
        <dbReference type="Rhea" id="RHEA:10264"/>
        <dbReference type="ChEBI" id="CHEBI:15903"/>
        <dbReference type="ChEBI" id="CHEBI:17925"/>
        <dbReference type="EC" id="5.1.3.3"/>
    </reaction>
</comment>
<keyword evidence="8 9" id="KW-0119">Carbohydrate metabolism</keyword>
<comment type="pathway">
    <text evidence="2 9">Carbohydrate metabolism; hexose metabolism.</text>
</comment>
<feature type="signal peptide" evidence="13">
    <location>
        <begin position="1"/>
        <end position="22"/>
    </location>
</feature>
<dbReference type="STRING" id="529704.SAMN02927913_1119"/>
<evidence type="ECO:0000256" key="5">
    <source>
        <dbReference type="ARBA" id="ARBA00022490"/>
    </source>
</evidence>
<dbReference type="InterPro" id="IPR011013">
    <property type="entry name" value="Gal_mutarotase_sf_dom"/>
</dbReference>
<dbReference type="AlphaFoldDB" id="A0A1H6SA17"/>
<proteinExistence type="inferred from homology"/>
<protein>
    <recommendedName>
        <fullName evidence="9">Aldose 1-epimerase</fullName>
        <ecNumber evidence="9">5.1.3.3</ecNumber>
    </recommendedName>
</protein>
<keyword evidence="13" id="KW-0732">Signal</keyword>
<dbReference type="GO" id="GO:0030246">
    <property type="term" value="F:carbohydrate binding"/>
    <property type="evidence" value="ECO:0007669"/>
    <property type="project" value="InterPro"/>
</dbReference>
<sequence length="383" mass="41539">MLRAGWMGSMLGLMTLSMAAHAGTAAKRESFGTMPDGRAVEAVVLTNAHGLSARVIAYGASLQSLRVPDRDGHLADIVLGYPSLKGYLEKPQYFGATVGRYANRIAKGRFVLDGHTYQVPVNDGPNSLHGGTRGFDKVLWTISAVSHDAGKASVTLTYVSPDGDMGYPGKLSVTAQYTLDDKNQLSIRYGATTDRPTIVNLSNHTYWNLAGEGSGSVMDQRLTIVADAFLPIDATSIPTGQLRKVDGTPFDFRHPKPIGRDIRTDDPQLLNGRGYDHNWVISRTPAPVPRMVARVEDPHSGRVLTLSSDQPGLQFYSGNFLDGTTVGTGGHVYRQGDAFVLEPQLYPDTPNQPAFGSARLDPGHEYRNVIVYRFTTEPARAAH</sequence>
<organism evidence="14 15">
    <name type="scientific">Frateuria terrea</name>
    <dbReference type="NCBI Taxonomy" id="529704"/>
    <lineage>
        <taxon>Bacteria</taxon>
        <taxon>Pseudomonadati</taxon>
        <taxon>Pseudomonadota</taxon>
        <taxon>Gammaproteobacteria</taxon>
        <taxon>Lysobacterales</taxon>
        <taxon>Rhodanobacteraceae</taxon>
        <taxon>Frateuria</taxon>
    </lineage>
</organism>
<name>A0A1H6SA17_9GAMM</name>
<evidence type="ECO:0000313" key="15">
    <source>
        <dbReference type="Proteomes" id="UP000199420"/>
    </source>
</evidence>
<evidence type="ECO:0000256" key="2">
    <source>
        <dbReference type="ARBA" id="ARBA00005028"/>
    </source>
</evidence>
<evidence type="ECO:0000256" key="1">
    <source>
        <dbReference type="ARBA" id="ARBA00004496"/>
    </source>
</evidence>
<feature type="binding site" evidence="12">
    <location>
        <begin position="204"/>
        <end position="206"/>
    </location>
    <ligand>
        <name>beta-D-galactose</name>
        <dbReference type="ChEBI" id="CHEBI:27667"/>
    </ligand>
</feature>
<gene>
    <name evidence="14" type="ORF">SAMN04487997_1204</name>
</gene>
<dbReference type="Pfam" id="PF01263">
    <property type="entry name" value="Aldose_epim"/>
    <property type="match status" value="1"/>
</dbReference>
<feature type="binding site" evidence="11">
    <location>
        <position position="276"/>
    </location>
    <ligand>
        <name>beta-D-galactose</name>
        <dbReference type="ChEBI" id="CHEBI:27667"/>
    </ligand>
</feature>
<keyword evidence="15" id="KW-1185">Reference proteome</keyword>
<evidence type="ECO:0000256" key="8">
    <source>
        <dbReference type="ARBA" id="ARBA00023277"/>
    </source>
</evidence>
<dbReference type="FunFam" id="2.70.98.10:FF:000003">
    <property type="entry name" value="Aldose 1-epimerase"/>
    <property type="match status" value="1"/>
</dbReference>
<dbReference type="PANTHER" id="PTHR10091:SF0">
    <property type="entry name" value="GALACTOSE MUTAROTASE"/>
    <property type="match status" value="1"/>
</dbReference>